<dbReference type="Gene3D" id="3.30.565.10">
    <property type="entry name" value="Histidine kinase-like ATPase, C-terminal domain"/>
    <property type="match status" value="1"/>
</dbReference>
<dbReference type="Proteomes" id="UP000298860">
    <property type="component" value="Unassembled WGS sequence"/>
</dbReference>
<evidence type="ECO:0000313" key="12">
    <source>
        <dbReference type="EMBL" id="GDY31699.1"/>
    </source>
</evidence>
<feature type="transmembrane region" description="Helical" evidence="9">
    <location>
        <begin position="116"/>
        <end position="133"/>
    </location>
</feature>
<keyword evidence="9" id="KW-0472">Membrane</keyword>
<dbReference type="InterPro" id="IPR050482">
    <property type="entry name" value="Sensor_HK_TwoCompSys"/>
</dbReference>
<feature type="transmembrane region" description="Helical" evidence="9">
    <location>
        <begin position="188"/>
        <end position="209"/>
    </location>
</feature>
<dbReference type="AlphaFoldDB" id="A0A4D4JBD3"/>
<keyword evidence="5" id="KW-0547">Nucleotide-binding</keyword>
<evidence type="ECO:0000256" key="1">
    <source>
        <dbReference type="ARBA" id="ARBA00000085"/>
    </source>
</evidence>
<name>A0A4D4JBD3_9PSEU</name>
<dbReference type="Pfam" id="PF02518">
    <property type="entry name" value="HATPase_c"/>
    <property type="match status" value="1"/>
</dbReference>
<evidence type="ECO:0000256" key="6">
    <source>
        <dbReference type="ARBA" id="ARBA00022777"/>
    </source>
</evidence>
<dbReference type="InterPro" id="IPR011712">
    <property type="entry name" value="Sig_transdc_His_kin_sub3_dim/P"/>
</dbReference>
<dbReference type="PANTHER" id="PTHR24421:SF10">
    <property type="entry name" value="NITRATE_NITRITE SENSOR PROTEIN NARQ"/>
    <property type="match status" value="1"/>
</dbReference>
<accession>A0A4D4JBD3</accession>
<evidence type="ECO:0000259" key="11">
    <source>
        <dbReference type="Pfam" id="PF07730"/>
    </source>
</evidence>
<dbReference type="SUPFAM" id="SSF55874">
    <property type="entry name" value="ATPase domain of HSP90 chaperone/DNA topoisomerase II/histidine kinase"/>
    <property type="match status" value="1"/>
</dbReference>
<dbReference type="PANTHER" id="PTHR24421">
    <property type="entry name" value="NITRATE/NITRITE SENSOR PROTEIN NARX-RELATED"/>
    <property type="match status" value="1"/>
</dbReference>
<keyword evidence="8" id="KW-0902">Two-component regulatory system</keyword>
<dbReference type="EC" id="2.7.13.3" evidence="2"/>
<feature type="transmembrane region" description="Helical" evidence="9">
    <location>
        <begin position="332"/>
        <end position="354"/>
    </location>
</feature>
<feature type="transmembrane region" description="Helical" evidence="9">
    <location>
        <begin position="299"/>
        <end position="320"/>
    </location>
</feature>
<dbReference type="Pfam" id="PF07730">
    <property type="entry name" value="HisKA_3"/>
    <property type="match status" value="1"/>
</dbReference>
<evidence type="ECO:0000256" key="5">
    <source>
        <dbReference type="ARBA" id="ARBA00022741"/>
    </source>
</evidence>
<feature type="domain" description="Histidine kinase/HSP90-like ATPase" evidence="10">
    <location>
        <begin position="653"/>
        <end position="741"/>
    </location>
</feature>
<sequence>MAQAPVMGGAGTGVSPPGQRIRVWYPFLIGYVLLAVAWLALGAVVTVAGYWPSAHAVFAAAGGPGSAGWTGAWARGVLAGARSSEPVGQAVLDYLFSVVNLAIAAALWWHGRRDRTARLLTVAMVGSAAAFNLQAHADISVVEAAFRVPAAVWWVVLVLLHGVGGVAYVVALTLFPTGRWDIGGPARWLAGAAVGGCVAGAPALLAFSAGGHPHPLTFVVFFGTVTPLVGLVAQRHRARHGSTLDVRRQSRLLFTALTMALTLAVVLGAVTVALSWLHVPGLTLYAPMTSDAGSLYEPTALVFWFVRLVFAAIPCALLIVAARTWSWKVERFFGRGLAYPLITVLLGTVFLVLVAGINAIFAGGGGVLAVGLAVLAVAVLFQPLRIQVERLLDRLVYGSTPVPYAVLARVADLSRAAETDHPDLAALAEAVAGGLDASFCRITLRLPDLGDRHHQWPAGAALPAEHVTFPLLHNGERVGAMTVDRTSVTRLTGDRRRLVDDLAGVLGPVLRNSRLGVELADQLRKARRRSEAIAASRRRGVAEMDRERQALERDLHDGAQHHLVALRTAVGLIEHELAHRRPRAARERLGHVVDQVDTTRRVLTDTAAGMFPVTLADRGLLPALAEQFRDVEPAVDLDVDGVVAGRRFPPAVESAVYFACLEAVGNARKHAPGAAVRVRVRAEDRWLAFRITDDGPGFAFGATDLPETHGLHGIGDRTNAVGGTLTVHSAPGAGTTVAGRIPW</sequence>
<feature type="transmembrane region" description="Helical" evidence="9">
    <location>
        <begin position="215"/>
        <end position="233"/>
    </location>
</feature>
<keyword evidence="9" id="KW-1133">Transmembrane helix</keyword>
<dbReference type="InterPro" id="IPR003594">
    <property type="entry name" value="HATPase_dom"/>
</dbReference>
<keyword evidence="6" id="KW-0418">Kinase</keyword>
<dbReference type="GO" id="GO:0005524">
    <property type="term" value="F:ATP binding"/>
    <property type="evidence" value="ECO:0007669"/>
    <property type="project" value="UniProtKB-KW"/>
</dbReference>
<evidence type="ECO:0000259" key="10">
    <source>
        <dbReference type="Pfam" id="PF02518"/>
    </source>
</evidence>
<evidence type="ECO:0000256" key="9">
    <source>
        <dbReference type="SAM" id="Phobius"/>
    </source>
</evidence>
<keyword evidence="4" id="KW-0808">Transferase</keyword>
<dbReference type="InterPro" id="IPR036890">
    <property type="entry name" value="HATPase_C_sf"/>
</dbReference>
<feature type="transmembrane region" description="Helical" evidence="9">
    <location>
        <begin position="360"/>
        <end position="381"/>
    </location>
</feature>
<evidence type="ECO:0000256" key="7">
    <source>
        <dbReference type="ARBA" id="ARBA00022840"/>
    </source>
</evidence>
<reference evidence="13" key="1">
    <citation type="submission" date="2019-04" db="EMBL/GenBank/DDBJ databases">
        <title>Draft genome sequence of Pseudonocardiaceae bacterium SL3-2-4.</title>
        <authorList>
            <person name="Ningsih F."/>
            <person name="Yokota A."/>
            <person name="Sakai Y."/>
            <person name="Nanatani K."/>
            <person name="Yabe S."/>
            <person name="Oetari A."/>
            <person name="Sjamsuridzal W."/>
        </authorList>
    </citation>
    <scope>NUCLEOTIDE SEQUENCE [LARGE SCALE GENOMIC DNA]</scope>
    <source>
        <strain evidence="13">SL3-2-4</strain>
    </source>
</reference>
<keyword evidence="13" id="KW-1185">Reference proteome</keyword>
<evidence type="ECO:0000313" key="13">
    <source>
        <dbReference type="Proteomes" id="UP000298860"/>
    </source>
</evidence>
<comment type="catalytic activity">
    <reaction evidence="1">
        <text>ATP + protein L-histidine = ADP + protein N-phospho-L-histidine.</text>
        <dbReference type="EC" id="2.7.13.3"/>
    </reaction>
</comment>
<evidence type="ECO:0000256" key="4">
    <source>
        <dbReference type="ARBA" id="ARBA00022679"/>
    </source>
</evidence>
<dbReference type="Gene3D" id="1.20.5.1930">
    <property type="match status" value="1"/>
</dbReference>
<dbReference type="EMBL" id="BJFL01000016">
    <property type="protein sequence ID" value="GDY31699.1"/>
    <property type="molecule type" value="Genomic_DNA"/>
</dbReference>
<keyword evidence="7" id="KW-0067">ATP-binding</keyword>
<feature type="transmembrane region" description="Helical" evidence="9">
    <location>
        <begin position="153"/>
        <end position="176"/>
    </location>
</feature>
<feature type="transmembrane region" description="Helical" evidence="9">
    <location>
        <begin position="91"/>
        <end position="109"/>
    </location>
</feature>
<feature type="domain" description="Signal transduction histidine kinase subgroup 3 dimerisation and phosphoacceptor" evidence="11">
    <location>
        <begin position="547"/>
        <end position="599"/>
    </location>
</feature>
<dbReference type="SUPFAM" id="SSF55781">
    <property type="entry name" value="GAF domain-like"/>
    <property type="match status" value="1"/>
</dbReference>
<evidence type="ECO:0000256" key="2">
    <source>
        <dbReference type="ARBA" id="ARBA00012438"/>
    </source>
</evidence>
<comment type="caution">
    <text evidence="12">The sequence shown here is derived from an EMBL/GenBank/DDBJ whole genome shotgun (WGS) entry which is preliminary data.</text>
</comment>
<evidence type="ECO:0000256" key="3">
    <source>
        <dbReference type="ARBA" id="ARBA00022553"/>
    </source>
</evidence>
<evidence type="ECO:0000256" key="8">
    <source>
        <dbReference type="ARBA" id="ARBA00023012"/>
    </source>
</evidence>
<protein>
    <recommendedName>
        <fullName evidence="2">histidine kinase</fullName>
        <ecNumber evidence="2">2.7.13.3</ecNumber>
    </recommendedName>
</protein>
<dbReference type="CDD" id="cd16917">
    <property type="entry name" value="HATPase_UhpB-NarQ-NarX-like"/>
    <property type="match status" value="1"/>
</dbReference>
<dbReference type="GO" id="GO:0016020">
    <property type="term" value="C:membrane"/>
    <property type="evidence" value="ECO:0007669"/>
    <property type="project" value="InterPro"/>
</dbReference>
<gene>
    <name evidence="12" type="ORF">GTS_33320</name>
</gene>
<proteinExistence type="predicted"/>
<feature type="transmembrane region" description="Helical" evidence="9">
    <location>
        <begin position="253"/>
        <end position="279"/>
    </location>
</feature>
<keyword evidence="3" id="KW-0597">Phosphoprotein</keyword>
<organism evidence="12 13">
    <name type="scientific">Gandjariella thermophila</name>
    <dbReference type="NCBI Taxonomy" id="1931992"/>
    <lineage>
        <taxon>Bacteria</taxon>
        <taxon>Bacillati</taxon>
        <taxon>Actinomycetota</taxon>
        <taxon>Actinomycetes</taxon>
        <taxon>Pseudonocardiales</taxon>
        <taxon>Pseudonocardiaceae</taxon>
        <taxon>Gandjariella</taxon>
    </lineage>
</organism>
<dbReference type="GO" id="GO:0000155">
    <property type="term" value="F:phosphorelay sensor kinase activity"/>
    <property type="evidence" value="ECO:0007669"/>
    <property type="project" value="InterPro"/>
</dbReference>
<feature type="transmembrane region" description="Helical" evidence="9">
    <location>
        <begin position="28"/>
        <end position="51"/>
    </location>
</feature>
<keyword evidence="9" id="KW-0812">Transmembrane</keyword>
<dbReference type="GO" id="GO:0046983">
    <property type="term" value="F:protein dimerization activity"/>
    <property type="evidence" value="ECO:0007669"/>
    <property type="project" value="InterPro"/>
</dbReference>